<keyword evidence="2" id="KW-0812">Transmembrane</keyword>
<dbReference type="EMBL" id="JARJCW010000044">
    <property type="protein sequence ID" value="KAJ7205212.1"/>
    <property type="molecule type" value="Genomic_DNA"/>
</dbReference>
<keyword evidence="2" id="KW-0472">Membrane</keyword>
<evidence type="ECO:0000256" key="2">
    <source>
        <dbReference type="SAM" id="Phobius"/>
    </source>
</evidence>
<evidence type="ECO:0000256" key="1">
    <source>
        <dbReference type="SAM" id="MobiDB-lite"/>
    </source>
</evidence>
<name>A0AAD6VBP3_9AGAR</name>
<dbReference type="Proteomes" id="UP001219525">
    <property type="component" value="Unassembled WGS sequence"/>
</dbReference>
<evidence type="ECO:0000313" key="3">
    <source>
        <dbReference type="EMBL" id="KAJ7205212.1"/>
    </source>
</evidence>
<feature type="transmembrane region" description="Helical" evidence="2">
    <location>
        <begin position="391"/>
        <end position="414"/>
    </location>
</feature>
<evidence type="ECO:0000313" key="4">
    <source>
        <dbReference type="Proteomes" id="UP001219525"/>
    </source>
</evidence>
<keyword evidence="4" id="KW-1185">Reference proteome</keyword>
<sequence>MPVNDLAERDPTDETQNPRNIDNLRPSESPPLLPSIPGIFPTAPELFNRYDRAITIVKQHTKQTIQPGKQFFARKSRIGWTAHVHPEGALYYVHDEKRIFTDAHLHIDTVFDAATAFIDKIEGPGSYEDNGMITSRRANGVDLVLDLVESEDGRGRMRCGYYFVDHLERIVFWDHPFELERLSHGQYVTSAQHIKTELAVQFWRHCELFPSTISVTRELIAELRDVLIHRIGDAMTSPTSTVADSVEDLLKMLTVVESMKENVDIETDFSGSACVIGRLMWRFTSQMFHHFYGEPCARLDKTQSVYGNVPQHSLLIKIIAPILLNAPLTHLRMFEEVYADEIVSHVHWRRIIERLDQEWQQLTLFATVLLNADIAFLAIPMVDNGENAPRSAAQIAIYVSVVASLGSVVVGLFLSRSNRDRRDAEDYVDEAADYLALHHASHFGFEPLAIMYSLPFSLLMWGQVTDAQFLWRL</sequence>
<gene>
    <name evidence="3" type="ORF">GGX14DRAFT_568961</name>
</gene>
<accession>A0AAD6VBP3</accession>
<organism evidence="3 4">
    <name type="scientific">Mycena pura</name>
    <dbReference type="NCBI Taxonomy" id="153505"/>
    <lineage>
        <taxon>Eukaryota</taxon>
        <taxon>Fungi</taxon>
        <taxon>Dikarya</taxon>
        <taxon>Basidiomycota</taxon>
        <taxon>Agaricomycotina</taxon>
        <taxon>Agaricomycetes</taxon>
        <taxon>Agaricomycetidae</taxon>
        <taxon>Agaricales</taxon>
        <taxon>Marasmiineae</taxon>
        <taxon>Mycenaceae</taxon>
        <taxon>Mycena</taxon>
    </lineage>
</organism>
<feature type="region of interest" description="Disordered" evidence="1">
    <location>
        <begin position="1"/>
        <end position="35"/>
    </location>
</feature>
<dbReference type="AlphaFoldDB" id="A0AAD6VBP3"/>
<feature type="compositionally biased region" description="Basic and acidic residues" evidence="1">
    <location>
        <begin position="1"/>
        <end position="12"/>
    </location>
</feature>
<comment type="caution">
    <text evidence="3">The sequence shown here is derived from an EMBL/GenBank/DDBJ whole genome shotgun (WGS) entry which is preliminary data.</text>
</comment>
<keyword evidence="2" id="KW-1133">Transmembrane helix</keyword>
<protein>
    <submittedName>
        <fullName evidence="3">Uncharacterized protein</fullName>
    </submittedName>
</protein>
<proteinExistence type="predicted"/>
<reference evidence="3" key="1">
    <citation type="submission" date="2023-03" db="EMBL/GenBank/DDBJ databases">
        <title>Massive genome expansion in bonnet fungi (Mycena s.s.) driven by repeated elements and novel gene families across ecological guilds.</title>
        <authorList>
            <consortium name="Lawrence Berkeley National Laboratory"/>
            <person name="Harder C.B."/>
            <person name="Miyauchi S."/>
            <person name="Viragh M."/>
            <person name="Kuo A."/>
            <person name="Thoen E."/>
            <person name="Andreopoulos B."/>
            <person name="Lu D."/>
            <person name="Skrede I."/>
            <person name="Drula E."/>
            <person name="Henrissat B."/>
            <person name="Morin E."/>
            <person name="Kohler A."/>
            <person name="Barry K."/>
            <person name="LaButti K."/>
            <person name="Morin E."/>
            <person name="Salamov A."/>
            <person name="Lipzen A."/>
            <person name="Mereny Z."/>
            <person name="Hegedus B."/>
            <person name="Baldrian P."/>
            <person name="Stursova M."/>
            <person name="Weitz H."/>
            <person name="Taylor A."/>
            <person name="Grigoriev I.V."/>
            <person name="Nagy L.G."/>
            <person name="Martin F."/>
            <person name="Kauserud H."/>
        </authorList>
    </citation>
    <scope>NUCLEOTIDE SEQUENCE</scope>
    <source>
        <strain evidence="3">9144</strain>
    </source>
</reference>
<feature type="transmembrane region" description="Helical" evidence="2">
    <location>
        <begin position="359"/>
        <end position="379"/>
    </location>
</feature>